<comment type="similarity">
    <text evidence="1">Belongs to the phD/YefM antitoxin family.</text>
</comment>
<dbReference type="EMBL" id="JBHRUG010000050">
    <property type="protein sequence ID" value="MFC3286355.1"/>
    <property type="molecule type" value="Genomic_DNA"/>
</dbReference>
<dbReference type="RefSeq" id="WP_386777331.1">
    <property type="nucleotide sequence ID" value="NZ_JBHRUG010000050.1"/>
</dbReference>
<dbReference type="SUPFAM" id="SSF143120">
    <property type="entry name" value="YefM-like"/>
    <property type="match status" value="1"/>
</dbReference>
<proteinExistence type="inferred from homology"/>
<sequence length="78" mass="8727">MKTEISKSKFKAHALEIFRELEASDGEVIITDHGRPSLVVRKYKAPTSQSPLERLKGAVLHYDAPFESVAEGDWEALT</sequence>
<evidence type="ECO:0000313" key="2">
    <source>
        <dbReference type="EMBL" id="MFC3286355.1"/>
    </source>
</evidence>
<evidence type="ECO:0000256" key="1">
    <source>
        <dbReference type="ARBA" id="ARBA00009981"/>
    </source>
</evidence>
<gene>
    <name evidence="2" type="ORF">ACFOEV_22365</name>
</gene>
<protein>
    <submittedName>
        <fullName evidence="2">Type II toxin-antitoxin system Phd/YefM family antitoxin</fullName>
    </submittedName>
</protein>
<dbReference type="InterPro" id="IPR036165">
    <property type="entry name" value="YefM-like_sf"/>
</dbReference>
<evidence type="ECO:0000313" key="3">
    <source>
        <dbReference type="Proteomes" id="UP001595579"/>
    </source>
</evidence>
<organism evidence="2 3">
    <name type="scientific">Litchfieldella rifensis</name>
    <dbReference type="NCBI Taxonomy" id="762643"/>
    <lineage>
        <taxon>Bacteria</taxon>
        <taxon>Pseudomonadati</taxon>
        <taxon>Pseudomonadota</taxon>
        <taxon>Gammaproteobacteria</taxon>
        <taxon>Oceanospirillales</taxon>
        <taxon>Halomonadaceae</taxon>
        <taxon>Litchfieldella</taxon>
    </lineage>
</organism>
<comment type="caution">
    <text evidence="2">The sequence shown here is derived from an EMBL/GenBank/DDBJ whole genome shotgun (WGS) entry which is preliminary data.</text>
</comment>
<reference evidence="3" key="1">
    <citation type="journal article" date="2019" name="Int. J. Syst. Evol. Microbiol.">
        <title>The Global Catalogue of Microorganisms (GCM) 10K type strain sequencing project: providing services to taxonomists for standard genome sequencing and annotation.</title>
        <authorList>
            <consortium name="The Broad Institute Genomics Platform"/>
            <consortium name="The Broad Institute Genome Sequencing Center for Infectious Disease"/>
            <person name="Wu L."/>
            <person name="Ma J."/>
        </authorList>
    </citation>
    <scope>NUCLEOTIDE SEQUENCE [LARGE SCALE GENOMIC DNA]</scope>
    <source>
        <strain evidence="3">CECT 7698</strain>
    </source>
</reference>
<dbReference type="Proteomes" id="UP001595579">
    <property type="component" value="Unassembled WGS sequence"/>
</dbReference>
<accession>A0ABV7LVL9</accession>
<name>A0ABV7LVL9_9GAMM</name>
<keyword evidence="3" id="KW-1185">Reference proteome</keyword>
<dbReference type="Gene3D" id="3.40.1620.10">
    <property type="entry name" value="YefM-like domain"/>
    <property type="match status" value="1"/>
</dbReference>